<dbReference type="GO" id="GO:0046872">
    <property type="term" value="F:metal ion binding"/>
    <property type="evidence" value="ECO:0007669"/>
    <property type="project" value="UniProtKB-KW"/>
</dbReference>
<feature type="compositionally biased region" description="Basic and acidic residues" evidence="11">
    <location>
        <begin position="141"/>
        <end position="152"/>
    </location>
</feature>
<keyword evidence="6" id="KW-0479">Metal-binding</keyword>
<feature type="compositionally biased region" description="Basic residues" evidence="11">
    <location>
        <begin position="153"/>
        <end position="162"/>
    </location>
</feature>
<dbReference type="Gene3D" id="3.10.520.10">
    <property type="entry name" value="ApbE-like domains"/>
    <property type="match status" value="1"/>
</dbReference>
<dbReference type="PANTHER" id="PTHR30040">
    <property type="entry name" value="THIAMINE BIOSYNTHESIS LIPOPROTEIN APBE"/>
    <property type="match status" value="1"/>
</dbReference>
<comment type="cofactor">
    <cofactor evidence="1">
        <name>Mg(2+)</name>
        <dbReference type="ChEBI" id="CHEBI:18420"/>
    </cofactor>
</comment>
<evidence type="ECO:0000256" key="3">
    <source>
        <dbReference type="ARBA" id="ARBA00016337"/>
    </source>
</evidence>
<dbReference type="AlphaFoldDB" id="A0A9D7QJU0"/>
<evidence type="ECO:0000256" key="4">
    <source>
        <dbReference type="ARBA" id="ARBA00022630"/>
    </source>
</evidence>
<comment type="catalytic activity">
    <reaction evidence="10">
        <text>L-threonyl-[protein] + FAD = FMN-L-threonyl-[protein] + AMP + H(+)</text>
        <dbReference type="Rhea" id="RHEA:36847"/>
        <dbReference type="Rhea" id="RHEA-COMP:11060"/>
        <dbReference type="Rhea" id="RHEA-COMP:11061"/>
        <dbReference type="ChEBI" id="CHEBI:15378"/>
        <dbReference type="ChEBI" id="CHEBI:30013"/>
        <dbReference type="ChEBI" id="CHEBI:57692"/>
        <dbReference type="ChEBI" id="CHEBI:74257"/>
        <dbReference type="ChEBI" id="CHEBI:456215"/>
        <dbReference type="EC" id="2.7.1.180"/>
    </reaction>
</comment>
<feature type="region of interest" description="Disordered" evidence="11">
    <location>
        <begin position="120"/>
        <end position="173"/>
    </location>
</feature>
<evidence type="ECO:0000256" key="5">
    <source>
        <dbReference type="ARBA" id="ARBA00022679"/>
    </source>
</evidence>
<keyword evidence="8" id="KW-0460">Magnesium</keyword>
<evidence type="ECO:0000256" key="8">
    <source>
        <dbReference type="ARBA" id="ARBA00022842"/>
    </source>
</evidence>
<gene>
    <name evidence="12" type="ORF">IPN75_15450</name>
</gene>
<evidence type="ECO:0000256" key="11">
    <source>
        <dbReference type="SAM" id="MobiDB-lite"/>
    </source>
</evidence>
<evidence type="ECO:0000256" key="1">
    <source>
        <dbReference type="ARBA" id="ARBA00001946"/>
    </source>
</evidence>
<feature type="compositionally biased region" description="Basic residues" evidence="11">
    <location>
        <begin position="127"/>
        <end position="136"/>
    </location>
</feature>
<keyword evidence="4" id="KW-0285">Flavoprotein</keyword>
<dbReference type="PANTHER" id="PTHR30040:SF2">
    <property type="entry name" value="FAD:PROTEIN FMN TRANSFERASE"/>
    <property type="match status" value="1"/>
</dbReference>
<sequence>MSQQGEHLSSDPGIGQLGEAVGLRRRIGPSFRQQPISMPGWQRAEHRLHHRRRRTIKAARNPGRPRPRRLPERGRTRPRPATSCAAQGIDNALINIGGNVMALGSKQGRKWRVGIQHPRQPGLMAHGRTRRRRKRSGTSGDHQRFFGEDCGRYHPRPTRGRAIRSPTPKRSPC</sequence>
<keyword evidence="5 12" id="KW-0808">Transferase</keyword>
<organism evidence="12 13">
    <name type="scientific">Candidatus Dechloromonas phosphorivorans</name>
    <dbReference type="NCBI Taxonomy" id="2899244"/>
    <lineage>
        <taxon>Bacteria</taxon>
        <taxon>Pseudomonadati</taxon>
        <taxon>Pseudomonadota</taxon>
        <taxon>Betaproteobacteria</taxon>
        <taxon>Rhodocyclales</taxon>
        <taxon>Azonexaceae</taxon>
        <taxon>Dechloromonas</taxon>
    </lineage>
</organism>
<evidence type="ECO:0000256" key="10">
    <source>
        <dbReference type="ARBA" id="ARBA00048540"/>
    </source>
</evidence>
<feature type="region of interest" description="Disordered" evidence="11">
    <location>
        <begin position="41"/>
        <end position="82"/>
    </location>
</feature>
<dbReference type="EC" id="2.7.1.180" evidence="2"/>
<dbReference type="GO" id="GO:0016740">
    <property type="term" value="F:transferase activity"/>
    <property type="evidence" value="ECO:0007669"/>
    <property type="project" value="UniProtKB-KW"/>
</dbReference>
<dbReference type="InterPro" id="IPR024932">
    <property type="entry name" value="ApbE"/>
</dbReference>
<dbReference type="EMBL" id="JADKBR010000018">
    <property type="protein sequence ID" value="MBK8891664.1"/>
    <property type="molecule type" value="Genomic_DNA"/>
</dbReference>
<evidence type="ECO:0000256" key="6">
    <source>
        <dbReference type="ARBA" id="ARBA00022723"/>
    </source>
</evidence>
<comment type="caution">
    <text evidence="12">The sequence shown here is derived from an EMBL/GenBank/DDBJ whole genome shotgun (WGS) entry which is preliminary data.</text>
</comment>
<dbReference type="Proteomes" id="UP000808146">
    <property type="component" value="Unassembled WGS sequence"/>
</dbReference>
<feature type="compositionally biased region" description="Basic residues" evidence="11">
    <location>
        <begin position="46"/>
        <end position="68"/>
    </location>
</feature>
<dbReference type="Pfam" id="PF02424">
    <property type="entry name" value="ApbE"/>
    <property type="match status" value="1"/>
</dbReference>
<proteinExistence type="predicted"/>
<dbReference type="InterPro" id="IPR003374">
    <property type="entry name" value="ApbE-like_sf"/>
</dbReference>
<evidence type="ECO:0000313" key="13">
    <source>
        <dbReference type="Proteomes" id="UP000808146"/>
    </source>
</evidence>
<protein>
    <recommendedName>
        <fullName evidence="3">FAD:protein FMN transferase</fullName>
        <ecNumber evidence="2">2.7.1.180</ecNumber>
    </recommendedName>
    <alternativeName>
        <fullName evidence="9">Flavin transferase</fullName>
    </alternativeName>
</protein>
<keyword evidence="7" id="KW-0274">FAD</keyword>
<evidence type="ECO:0000256" key="9">
    <source>
        <dbReference type="ARBA" id="ARBA00031306"/>
    </source>
</evidence>
<evidence type="ECO:0000313" key="12">
    <source>
        <dbReference type="EMBL" id="MBK8891664.1"/>
    </source>
</evidence>
<reference evidence="12" key="1">
    <citation type="submission" date="2020-10" db="EMBL/GenBank/DDBJ databases">
        <title>Connecting structure to function with the recovery of over 1000 high-quality activated sludge metagenome-assembled genomes encoding full-length rRNA genes using long-read sequencing.</title>
        <authorList>
            <person name="Singleton C.M."/>
            <person name="Petriglieri F."/>
            <person name="Kristensen J.M."/>
            <person name="Kirkegaard R.H."/>
            <person name="Michaelsen T.Y."/>
            <person name="Andersen M.H."/>
            <person name="Karst S.M."/>
            <person name="Dueholm M.S."/>
            <person name="Nielsen P.H."/>
            <person name="Albertsen M."/>
        </authorList>
    </citation>
    <scope>NUCLEOTIDE SEQUENCE</scope>
    <source>
        <strain evidence="12">OdNE_18-Q3-R46-58_BAT3C.305</strain>
    </source>
</reference>
<evidence type="ECO:0000256" key="7">
    <source>
        <dbReference type="ARBA" id="ARBA00022827"/>
    </source>
</evidence>
<dbReference type="SUPFAM" id="SSF143631">
    <property type="entry name" value="ApbE-like"/>
    <property type="match status" value="1"/>
</dbReference>
<name>A0A9D7QJU0_9RHOO</name>
<evidence type="ECO:0000256" key="2">
    <source>
        <dbReference type="ARBA" id="ARBA00011955"/>
    </source>
</evidence>
<accession>A0A9D7QJU0</accession>